<name>A0A8H6Z6N9_9AGAR</name>
<comment type="caution">
    <text evidence="1">The sequence shown here is derived from an EMBL/GenBank/DDBJ whole genome shotgun (WGS) entry which is preliminary data.</text>
</comment>
<reference evidence="1" key="1">
    <citation type="submission" date="2020-05" db="EMBL/GenBank/DDBJ databases">
        <title>Mycena genomes resolve the evolution of fungal bioluminescence.</title>
        <authorList>
            <person name="Tsai I.J."/>
        </authorList>
    </citation>
    <scope>NUCLEOTIDE SEQUENCE</scope>
    <source>
        <strain evidence="1">160909Yilan</strain>
    </source>
</reference>
<accession>A0A8H6Z6N9</accession>
<dbReference type="EMBL" id="JACAZH010000004">
    <property type="protein sequence ID" value="KAF7371326.1"/>
    <property type="molecule type" value="Genomic_DNA"/>
</dbReference>
<sequence length="468" mass="52847">MTHPMKISELLQEIASFIENSQTLSFLTQVDRFSHAAVTPSLFRTIHIRLDRLDSLALALRNKPERAASCRSLTLSGTPKKGGTTLESVRQTLHLDLITLFRAISVHGVLTSLRWRSPRGVKLSEEVWAAISSALGSLHELDMYIPSADEQFWGALTSTRFTRLRILRLDLMCAHEWDCGHLQSLLDNLGHLEELCLLFPLCCDPIGLTLGSTYPHLKQFSFTSSQFAPQPDFLTRHPGLESLSLATEHQFCWGTYASSPTMLRALNVDTYSLCCSPTFVDFQIIHLRLRQIDEFMDDFVVDAVRALSQTLRYLELDILDVLIPDYVIPLLQTTHSLDELAINHHRWPSLMPPTLASDLLTATITIVDSSPLRALRFYCPQALPQERLLDLGRLPPQLKYIGWDLNTPLEILDFPPDMEPDAELPSSLVYVIEKRDDKNVVAKTLTKSSTDDWTTGGILHFMGESWTP</sequence>
<dbReference type="AlphaFoldDB" id="A0A8H6Z6N9"/>
<gene>
    <name evidence="1" type="ORF">MSAN_00768700</name>
</gene>
<dbReference type="OrthoDB" id="3029339at2759"/>
<organism evidence="1 2">
    <name type="scientific">Mycena sanguinolenta</name>
    <dbReference type="NCBI Taxonomy" id="230812"/>
    <lineage>
        <taxon>Eukaryota</taxon>
        <taxon>Fungi</taxon>
        <taxon>Dikarya</taxon>
        <taxon>Basidiomycota</taxon>
        <taxon>Agaricomycotina</taxon>
        <taxon>Agaricomycetes</taxon>
        <taxon>Agaricomycetidae</taxon>
        <taxon>Agaricales</taxon>
        <taxon>Marasmiineae</taxon>
        <taxon>Mycenaceae</taxon>
        <taxon>Mycena</taxon>
    </lineage>
</organism>
<proteinExistence type="predicted"/>
<dbReference type="InterPro" id="IPR032675">
    <property type="entry name" value="LRR_dom_sf"/>
</dbReference>
<dbReference type="Gene3D" id="3.80.10.10">
    <property type="entry name" value="Ribonuclease Inhibitor"/>
    <property type="match status" value="1"/>
</dbReference>
<evidence type="ECO:0000313" key="1">
    <source>
        <dbReference type="EMBL" id="KAF7371326.1"/>
    </source>
</evidence>
<dbReference type="SUPFAM" id="SSF52047">
    <property type="entry name" value="RNI-like"/>
    <property type="match status" value="1"/>
</dbReference>
<dbReference type="Proteomes" id="UP000623467">
    <property type="component" value="Unassembled WGS sequence"/>
</dbReference>
<protein>
    <recommendedName>
        <fullName evidence="3">F-box domain-containing protein</fullName>
    </recommendedName>
</protein>
<evidence type="ECO:0008006" key="3">
    <source>
        <dbReference type="Google" id="ProtNLM"/>
    </source>
</evidence>
<evidence type="ECO:0000313" key="2">
    <source>
        <dbReference type="Proteomes" id="UP000623467"/>
    </source>
</evidence>
<keyword evidence="2" id="KW-1185">Reference proteome</keyword>